<comment type="caution">
    <text evidence="4">The sequence shown here is derived from an EMBL/GenBank/DDBJ whole genome shotgun (WGS) entry which is preliminary data.</text>
</comment>
<dbReference type="Pfam" id="PF12848">
    <property type="entry name" value="ABC_tran_Xtn"/>
    <property type="match status" value="1"/>
</dbReference>
<gene>
    <name evidence="4" type="ORF">KHA94_04610</name>
</gene>
<feature type="domain" description="ABC transporter" evidence="3">
    <location>
        <begin position="309"/>
        <end position="512"/>
    </location>
</feature>
<evidence type="ECO:0000313" key="4">
    <source>
        <dbReference type="EMBL" id="MBS4189497.1"/>
    </source>
</evidence>
<dbReference type="GO" id="GO:0005524">
    <property type="term" value="F:ATP binding"/>
    <property type="evidence" value="ECO:0007669"/>
    <property type="project" value="UniProtKB-KW"/>
</dbReference>
<accession>A0ABS5NNV8</accession>
<dbReference type="InterPro" id="IPR027417">
    <property type="entry name" value="P-loop_NTPase"/>
</dbReference>
<dbReference type="RefSeq" id="WP_213100927.1">
    <property type="nucleotide sequence ID" value="NZ_JAGYPM010000001.1"/>
</dbReference>
<reference evidence="4 5" key="1">
    <citation type="submission" date="2021-05" db="EMBL/GenBank/DDBJ databases">
        <title>Novel Bacillus species.</title>
        <authorList>
            <person name="Liu G."/>
        </authorList>
    </citation>
    <scope>NUCLEOTIDE SEQUENCE [LARGE SCALE GENOMIC DNA]</scope>
    <source>
        <strain evidence="4 5">FJAT-49705</strain>
    </source>
</reference>
<dbReference type="Pfam" id="PF00005">
    <property type="entry name" value="ABC_tran"/>
    <property type="match status" value="2"/>
</dbReference>
<dbReference type="PROSITE" id="PS50893">
    <property type="entry name" value="ABC_TRANSPORTER_2"/>
    <property type="match status" value="2"/>
</dbReference>
<dbReference type="InterPro" id="IPR032781">
    <property type="entry name" value="ABC_tran_Xtn"/>
</dbReference>
<dbReference type="Proteomes" id="UP000681027">
    <property type="component" value="Unassembled WGS sequence"/>
</dbReference>
<dbReference type="InterPro" id="IPR051309">
    <property type="entry name" value="ABCF_ATPase"/>
</dbReference>
<keyword evidence="5" id="KW-1185">Reference proteome</keyword>
<dbReference type="PROSITE" id="PS00211">
    <property type="entry name" value="ABC_TRANSPORTER_1"/>
    <property type="match status" value="2"/>
</dbReference>
<evidence type="ECO:0000256" key="2">
    <source>
        <dbReference type="ARBA" id="ARBA00022840"/>
    </source>
</evidence>
<evidence type="ECO:0000256" key="1">
    <source>
        <dbReference type="ARBA" id="ARBA00022741"/>
    </source>
</evidence>
<evidence type="ECO:0000259" key="3">
    <source>
        <dbReference type="PROSITE" id="PS50893"/>
    </source>
</evidence>
<keyword evidence="2 4" id="KW-0067">ATP-binding</keyword>
<evidence type="ECO:0000313" key="5">
    <source>
        <dbReference type="Proteomes" id="UP000681027"/>
    </source>
</evidence>
<keyword evidence="1" id="KW-0547">Nucleotide-binding</keyword>
<feature type="domain" description="ABC transporter" evidence="3">
    <location>
        <begin position="4"/>
        <end position="256"/>
    </location>
</feature>
<dbReference type="SMART" id="SM00382">
    <property type="entry name" value="AAA"/>
    <property type="match status" value="2"/>
</dbReference>
<dbReference type="InterPro" id="IPR017871">
    <property type="entry name" value="ABC_transporter-like_CS"/>
</dbReference>
<protein>
    <submittedName>
        <fullName evidence="4">ABC-F family ATP-binding cassette domain-containing protein</fullName>
    </submittedName>
</protein>
<name>A0ABS5NNV8_9BACI</name>
<dbReference type="EMBL" id="JAGYPM010000001">
    <property type="protein sequence ID" value="MBS4189497.1"/>
    <property type="molecule type" value="Genomic_DNA"/>
</dbReference>
<dbReference type="PANTHER" id="PTHR42855">
    <property type="entry name" value="ABC TRANSPORTER ATP-BINDING SUBUNIT"/>
    <property type="match status" value="1"/>
</dbReference>
<dbReference type="CDD" id="cd03221">
    <property type="entry name" value="ABCF_EF-3"/>
    <property type="match status" value="2"/>
</dbReference>
<proteinExistence type="predicted"/>
<dbReference type="InterPro" id="IPR003593">
    <property type="entry name" value="AAA+_ATPase"/>
</dbReference>
<sequence>MSLLKVENLSHSFIDKTLYENAFIDLHKGEHLGIVGQNGAGKSTLIKIFMGEIIPDEGKIKWQSNIQIGHLDQDAEIDGNNSIWEYLKTAFVDLFEIEKKMNKLYQDSFITGDTNQLLQAATYQEQLEANDFYSVDSNINKIAAGLGIDAIGIDRKIQELSGGQRAKVILAKLLLEKPNVLLLDEPTNFLDKEHVEWLANYLEAFDGAFIVVSHDFDFLEKVSSCICDIEFGTIKKYYGKYSDFLRQKEHLRQDYIRRYNAQQRKIEKTEEYIRKNIAGNNSKIAKGRRKQLERIERIAPPTFTHKPSIQFDEVPISSHTILTVKDLEVGYESALLPKLNFSVMGGQKLIITGFNGIGKSTLLKTLVGRISAISGYFRFSDQIKMRYYEQDLNWDNGAMTPLQIISEQFPKLNVKEIRQHLARCGVKDKNVSQEISTLSGGEQSKVKLCGLILSPCNFLILDEPTNHLDAEAKEALRNALIQFKGSVLLVSHEENFYRDWGDNIFNIENGVI</sequence>
<dbReference type="PANTHER" id="PTHR42855:SF2">
    <property type="entry name" value="DRUG RESISTANCE ABC TRANSPORTER,ATP-BINDING PROTEIN"/>
    <property type="match status" value="1"/>
</dbReference>
<organism evidence="4 5">
    <name type="scientific">Cytobacillus citreus</name>
    <dbReference type="NCBI Taxonomy" id="2833586"/>
    <lineage>
        <taxon>Bacteria</taxon>
        <taxon>Bacillati</taxon>
        <taxon>Bacillota</taxon>
        <taxon>Bacilli</taxon>
        <taxon>Bacillales</taxon>
        <taxon>Bacillaceae</taxon>
        <taxon>Cytobacillus</taxon>
    </lineage>
</organism>
<dbReference type="Gene3D" id="3.40.50.300">
    <property type="entry name" value="P-loop containing nucleotide triphosphate hydrolases"/>
    <property type="match status" value="2"/>
</dbReference>
<dbReference type="SUPFAM" id="SSF52540">
    <property type="entry name" value="P-loop containing nucleoside triphosphate hydrolases"/>
    <property type="match status" value="2"/>
</dbReference>
<dbReference type="InterPro" id="IPR003439">
    <property type="entry name" value="ABC_transporter-like_ATP-bd"/>
</dbReference>